<keyword evidence="2" id="KW-1185">Reference proteome</keyword>
<dbReference type="GO" id="GO:0005829">
    <property type="term" value="C:cytosol"/>
    <property type="evidence" value="ECO:0007669"/>
    <property type="project" value="TreeGrafter"/>
</dbReference>
<comment type="caution">
    <text evidence="1">The sequence shown here is derived from an EMBL/GenBank/DDBJ whole genome shotgun (WGS) entry which is preliminary data.</text>
</comment>
<accession>A0A8S3ZUV2</accession>
<dbReference type="GO" id="GO:0016607">
    <property type="term" value="C:nuclear speck"/>
    <property type="evidence" value="ECO:0007669"/>
    <property type="project" value="TreeGrafter"/>
</dbReference>
<dbReference type="EMBL" id="CAJHNH020004890">
    <property type="protein sequence ID" value="CAG5131808.1"/>
    <property type="molecule type" value="Genomic_DNA"/>
</dbReference>
<dbReference type="Pfam" id="PF16100">
    <property type="entry name" value="RMI2"/>
    <property type="match status" value="1"/>
</dbReference>
<dbReference type="GO" id="GO:0033045">
    <property type="term" value="P:regulation of sister chromatid segregation"/>
    <property type="evidence" value="ECO:0007669"/>
    <property type="project" value="TreeGrafter"/>
</dbReference>
<protein>
    <recommendedName>
        <fullName evidence="3">RecQ-mediated genome instability protein 2</fullName>
    </recommendedName>
</protein>
<name>A0A8S3ZUV2_9EUPU</name>
<evidence type="ECO:0000313" key="2">
    <source>
        <dbReference type="Proteomes" id="UP000678393"/>
    </source>
</evidence>
<evidence type="ECO:0008006" key="3">
    <source>
        <dbReference type="Google" id="ProtNLM"/>
    </source>
</evidence>
<dbReference type="PANTHER" id="PTHR33962:SF1">
    <property type="entry name" value="RECQ-MEDIATED GENOME INSTABILITY PROTEIN 2"/>
    <property type="match status" value="1"/>
</dbReference>
<dbReference type="InterPro" id="IPR012340">
    <property type="entry name" value="NA-bd_OB-fold"/>
</dbReference>
<proteinExistence type="predicted"/>
<dbReference type="Gene3D" id="2.40.50.140">
    <property type="entry name" value="Nucleic acid-binding proteins"/>
    <property type="match status" value="1"/>
</dbReference>
<dbReference type="InterPro" id="IPR032245">
    <property type="entry name" value="RMI2"/>
</dbReference>
<dbReference type="GO" id="GO:2000042">
    <property type="term" value="P:negative regulation of double-strand break repair via homologous recombination"/>
    <property type="evidence" value="ECO:0007669"/>
    <property type="project" value="TreeGrafter"/>
</dbReference>
<dbReference type="AlphaFoldDB" id="A0A8S3ZUV2"/>
<dbReference type="GO" id="GO:0006281">
    <property type="term" value="P:DNA repair"/>
    <property type="evidence" value="ECO:0007669"/>
    <property type="project" value="TreeGrafter"/>
</dbReference>
<dbReference type="PANTHER" id="PTHR33962">
    <property type="entry name" value="RECQ-MEDIATED GENOME INSTABILITY PROTEIN 2 RMI2"/>
    <property type="match status" value="1"/>
</dbReference>
<reference evidence="1" key="1">
    <citation type="submission" date="2021-04" db="EMBL/GenBank/DDBJ databases">
        <authorList>
            <consortium name="Molecular Ecology Group"/>
        </authorList>
    </citation>
    <scope>NUCLEOTIDE SEQUENCE</scope>
</reference>
<dbReference type="Proteomes" id="UP000678393">
    <property type="component" value="Unassembled WGS sequence"/>
</dbReference>
<sequence length="139" mass="15259">MSYLKLPSQKILAKHLRCCTATQETAGREQSIWKCQLGHRSFTVSPSVWIQGTVVQVSDCGSKVIVDDGTGIVILSDCDKVCSKVMLTKGMYVMAVGSLQSGEECPVMVPIKLQDLSSIDHAETLWPLEVIDQLNFLKS</sequence>
<dbReference type="GO" id="GO:0043007">
    <property type="term" value="P:maintenance of rDNA"/>
    <property type="evidence" value="ECO:0007669"/>
    <property type="project" value="TreeGrafter"/>
</dbReference>
<evidence type="ECO:0000313" key="1">
    <source>
        <dbReference type="EMBL" id="CAG5131808.1"/>
    </source>
</evidence>
<dbReference type="OrthoDB" id="10024265at2759"/>
<organism evidence="1 2">
    <name type="scientific">Candidula unifasciata</name>
    <dbReference type="NCBI Taxonomy" id="100452"/>
    <lineage>
        <taxon>Eukaryota</taxon>
        <taxon>Metazoa</taxon>
        <taxon>Spiralia</taxon>
        <taxon>Lophotrochozoa</taxon>
        <taxon>Mollusca</taxon>
        <taxon>Gastropoda</taxon>
        <taxon>Heterobranchia</taxon>
        <taxon>Euthyneura</taxon>
        <taxon>Panpulmonata</taxon>
        <taxon>Eupulmonata</taxon>
        <taxon>Stylommatophora</taxon>
        <taxon>Helicina</taxon>
        <taxon>Helicoidea</taxon>
        <taxon>Geomitridae</taxon>
        <taxon>Candidula</taxon>
    </lineage>
</organism>
<gene>
    <name evidence="1" type="ORF">CUNI_LOCUS17366</name>
</gene>